<dbReference type="EMBL" id="JBFDAA010000006">
    <property type="protein sequence ID" value="KAL1131986.1"/>
    <property type="molecule type" value="Genomic_DNA"/>
</dbReference>
<evidence type="ECO:0000313" key="3">
    <source>
        <dbReference type="Proteomes" id="UP001558652"/>
    </source>
</evidence>
<dbReference type="Proteomes" id="UP001558652">
    <property type="component" value="Unassembled WGS sequence"/>
</dbReference>
<name>A0ABD0YL33_9HEMI</name>
<protein>
    <submittedName>
        <fullName evidence="2">Uncharacterized protein</fullName>
    </submittedName>
</protein>
<sequence>MSRFDGRRKGANVGRQHNSRTYLLTYSETSAISIKSWPSANRASFPGDQGGLSAGIQTCLFSLLIENTSPAFTTAQSVYSRQIGQVKIPRALFSSNETPEFTADHDFNMECPRAEAGGKVVNRKYTLLINSVFTRDPFCGDIPHHCCGTTPDHFCGVTPHHCPGITYVEPSLTTAAKPRLITSLEPSLITAIVVFDAAMVLKVILSMENKTKPPAFVLKETRSGELKGRTARAPADVAEYKKPLRQGPGDPRASCGAAGASSASRLWAVPPKVLILAERQSDVV</sequence>
<feature type="compositionally biased region" description="Low complexity" evidence="1">
    <location>
        <begin position="253"/>
        <end position="264"/>
    </location>
</feature>
<accession>A0ABD0YL33</accession>
<reference evidence="2 3" key="1">
    <citation type="submission" date="2024-07" db="EMBL/GenBank/DDBJ databases">
        <title>Chromosome-level genome assembly of the water stick insect Ranatra chinensis (Heteroptera: Nepidae).</title>
        <authorList>
            <person name="Liu X."/>
        </authorList>
    </citation>
    <scope>NUCLEOTIDE SEQUENCE [LARGE SCALE GENOMIC DNA]</scope>
    <source>
        <strain evidence="2">Cailab_2021Rc</strain>
        <tissue evidence="2">Muscle</tissue>
    </source>
</reference>
<keyword evidence="3" id="KW-1185">Reference proteome</keyword>
<feature type="region of interest" description="Disordered" evidence="1">
    <location>
        <begin position="228"/>
        <end position="264"/>
    </location>
</feature>
<evidence type="ECO:0000256" key="1">
    <source>
        <dbReference type="SAM" id="MobiDB-lite"/>
    </source>
</evidence>
<evidence type="ECO:0000313" key="2">
    <source>
        <dbReference type="EMBL" id="KAL1131986.1"/>
    </source>
</evidence>
<proteinExistence type="predicted"/>
<dbReference type="AlphaFoldDB" id="A0ABD0YL33"/>
<comment type="caution">
    <text evidence="2">The sequence shown here is derived from an EMBL/GenBank/DDBJ whole genome shotgun (WGS) entry which is preliminary data.</text>
</comment>
<gene>
    <name evidence="2" type="ORF">AAG570_011596</name>
</gene>
<organism evidence="2 3">
    <name type="scientific">Ranatra chinensis</name>
    <dbReference type="NCBI Taxonomy" id="642074"/>
    <lineage>
        <taxon>Eukaryota</taxon>
        <taxon>Metazoa</taxon>
        <taxon>Ecdysozoa</taxon>
        <taxon>Arthropoda</taxon>
        <taxon>Hexapoda</taxon>
        <taxon>Insecta</taxon>
        <taxon>Pterygota</taxon>
        <taxon>Neoptera</taxon>
        <taxon>Paraneoptera</taxon>
        <taxon>Hemiptera</taxon>
        <taxon>Heteroptera</taxon>
        <taxon>Panheteroptera</taxon>
        <taxon>Nepomorpha</taxon>
        <taxon>Nepidae</taxon>
        <taxon>Ranatrinae</taxon>
        <taxon>Ranatra</taxon>
    </lineage>
</organism>